<dbReference type="GO" id="GO:0005829">
    <property type="term" value="C:cytosol"/>
    <property type="evidence" value="ECO:0007669"/>
    <property type="project" value="TreeGrafter"/>
</dbReference>
<dbReference type="PANTHER" id="PTHR11365:SF23">
    <property type="entry name" value="HYPOTHETICAL 5-OXOPROLINASE (EUROFUNG)-RELATED"/>
    <property type="match status" value="1"/>
</dbReference>
<accession>A0A7C9FZY3</accession>
<keyword evidence="6" id="KW-1185">Reference proteome</keyword>
<dbReference type="RefSeq" id="WP_373331319.1">
    <property type="nucleotide sequence ID" value="NZ_WHLY01000002.1"/>
</dbReference>
<dbReference type="GO" id="GO:0017168">
    <property type="term" value="F:5-oxoprolinase (ATP-hydrolyzing) activity"/>
    <property type="evidence" value="ECO:0007669"/>
    <property type="project" value="TreeGrafter"/>
</dbReference>
<sequence length="1256" mass="137715">MTNSGQWHIHIDTGGTFTDCIAEDPEGEIHRVKVLSSSSLRGRIIRKIDPYNYSFEAPWNYPGLLLEGYTILVPSRGIQSKLLAIDYRNHILTLENNIPALSNCDFDLTTQEEAPVLAIRLATRTKIGSPFPPIHLRLGTTKGTNALLEKKGAKSLLVVTKGYRDLLRIGTQQRPHLFQLAIPDPELQYADVFEVDERIDAKGDSLTHLSPTELDRLLAHIQESDFEAVAVSLLNAYKNPAHENLLTDFVRNNTDLYVSSAVELFPQINYLRRTQTAAIDAYLSPIIDSYLNRIRKSLKGTGIQVATSAGGLVNSAHYHAKDSLLSGPAGGMIAATRLAEVLGISKILTFDMGGTSTDTARIDGRPQLSYITKINNYELLNPSFAIETVAAGGGSVCWYDGYTLRVGPHSAGATPGPACYGAGGPLTVTDVNLLLGKLETSQFEIPISPGDAMDALHKLIEDIAHKTGSTLGGREVLKGLERIANEKMAEAIRKISVSQGVNPSEYALMTFGGAGGQHGCQLAQLLNIDRVIIPREAGLFSAVGIGQAQLSRIATRQVLQPWKDCHEKIPSWILEMEDRLSQELDTEGAAVVELGFCSLFLRFTGQETTLEIPYHATESQEIFRQSYLNLYGYLPTNKSIELESIRLMMQEKKEFPSQGAFEFIPIQAPSVRKASAPFSGGNSWPIYHRADLMPGHFAMGPCVITESNSTTYVPPGWQFSVQSSGDLIISHTNPAEHSVLEERPEEVELELFTNRFYAIAEEMGVQLQRTAFSVNVKERLDFSCALLDADAELLVNAPHIPVHLGSLGLCARLVREKITIGPGDVVITNHPKYGGSHLPDVTLLAGVYTVDAQLVGYVMNRAHHAEIGGTRPGSMPPDANSLAEEGVTILPQYLVKKGVPQWDSMRALFTEGTYPTRMWVENEADMIAALSSLRKGQTDLLALVSRFGLTSVRYYMGKLKSNAHAQLQIALRPYENKKMMASEFLDDGHRIAVQIEVQPGRILFDFKSTSHVHPHNLNANLSILHSAILYVLRILVDKEIPLNDGLMKDVHICLPENSLLNPHFEDDPALCPAVVGGNTEVSQRLVDTLLKALELAACSQGTMNNFLFGNDHLGYYETIGGGAGAGPGFHGRSGVHQHMTNTRITDTEELERRYPVRIPRFELRSDSGGKGQWHGGEGIVREIEFLDDLDITLLTQHRYFAPYGMAGGENGKSSDHTLIRASGKIEKCPGVCSAHVKKNDRLLIETPGGGGYGEPH</sequence>
<dbReference type="Pfam" id="PF02538">
    <property type="entry name" value="Hydantoinase_B"/>
    <property type="match status" value="1"/>
</dbReference>
<dbReference type="Pfam" id="PF05378">
    <property type="entry name" value="Hydant_A_N"/>
    <property type="match status" value="1"/>
</dbReference>
<reference evidence="5 6" key="1">
    <citation type="submission" date="2019-10" db="EMBL/GenBank/DDBJ databases">
        <title>Draft Genome Sequence of Cytophagaceae sp. SJW1-29.</title>
        <authorList>
            <person name="Choi A."/>
        </authorList>
    </citation>
    <scope>NUCLEOTIDE SEQUENCE [LARGE SCALE GENOMIC DNA]</scope>
    <source>
        <strain evidence="5 6">SJW1-29</strain>
    </source>
</reference>
<dbReference type="EMBL" id="WHLY01000002">
    <property type="protein sequence ID" value="MPR36468.1"/>
    <property type="molecule type" value="Genomic_DNA"/>
</dbReference>
<dbReference type="Proteomes" id="UP000479293">
    <property type="component" value="Unassembled WGS sequence"/>
</dbReference>
<evidence type="ECO:0000259" key="4">
    <source>
        <dbReference type="Pfam" id="PF05378"/>
    </source>
</evidence>
<evidence type="ECO:0000259" key="2">
    <source>
        <dbReference type="Pfam" id="PF01968"/>
    </source>
</evidence>
<feature type="domain" description="Hydantoinase B/oxoprolinase" evidence="3">
    <location>
        <begin position="746"/>
        <end position="1255"/>
    </location>
</feature>
<feature type="domain" description="Hydantoinase A/oxoprolinase" evidence="2">
    <location>
        <begin position="273"/>
        <end position="551"/>
    </location>
</feature>
<evidence type="ECO:0000313" key="5">
    <source>
        <dbReference type="EMBL" id="MPR36468.1"/>
    </source>
</evidence>
<dbReference type="Pfam" id="PF01968">
    <property type="entry name" value="Hydantoinase_A"/>
    <property type="match status" value="1"/>
</dbReference>
<feature type="domain" description="Hydantoinase/oxoprolinase N-terminal" evidence="4">
    <location>
        <begin position="108"/>
        <end position="252"/>
    </location>
</feature>
<dbReference type="InterPro" id="IPR002821">
    <property type="entry name" value="Hydantoinase_A"/>
</dbReference>
<dbReference type="InterPro" id="IPR008040">
    <property type="entry name" value="Hydant_A_N"/>
</dbReference>
<evidence type="ECO:0000259" key="3">
    <source>
        <dbReference type="Pfam" id="PF02538"/>
    </source>
</evidence>
<evidence type="ECO:0000256" key="1">
    <source>
        <dbReference type="ARBA" id="ARBA00010403"/>
    </source>
</evidence>
<dbReference type="InterPro" id="IPR045079">
    <property type="entry name" value="Oxoprolinase-like"/>
</dbReference>
<dbReference type="GO" id="GO:0006749">
    <property type="term" value="P:glutathione metabolic process"/>
    <property type="evidence" value="ECO:0007669"/>
    <property type="project" value="TreeGrafter"/>
</dbReference>
<comment type="caution">
    <text evidence="5">The sequence shown here is derived from an EMBL/GenBank/DDBJ whole genome shotgun (WGS) entry which is preliminary data.</text>
</comment>
<dbReference type="PANTHER" id="PTHR11365">
    <property type="entry name" value="5-OXOPROLINASE RELATED"/>
    <property type="match status" value="1"/>
</dbReference>
<gene>
    <name evidence="5" type="ORF">GBK04_24800</name>
</gene>
<proteinExistence type="inferred from homology"/>
<dbReference type="InterPro" id="IPR003692">
    <property type="entry name" value="Hydantoinase_B"/>
</dbReference>
<name>A0A7C9FZY3_9BACT</name>
<dbReference type="AlphaFoldDB" id="A0A7C9FZY3"/>
<organism evidence="5 6">
    <name type="scientific">Salmonirosea aquatica</name>
    <dbReference type="NCBI Taxonomy" id="2654236"/>
    <lineage>
        <taxon>Bacteria</taxon>
        <taxon>Pseudomonadati</taxon>
        <taxon>Bacteroidota</taxon>
        <taxon>Cytophagia</taxon>
        <taxon>Cytophagales</taxon>
        <taxon>Spirosomataceae</taxon>
        <taxon>Salmonirosea</taxon>
    </lineage>
</organism>
<evidence type="ECO:0000313" key="6">
    <source>
        <dbReference type="Proteomes" id="UP000479293"/>
    </source>
</evidence>
<comment type="similarity">
    <text evidence="1">Belongs to the oxoprolinase family.</text>
</comment>
<protein>
    <submittedName>
        <fullName evidence="5">5-oxoprolinase</fullName>
    </submittedName>
</protein>